<keyword evidence="1" id="KW-0812">Transmembrane</keyword>
<organism evidence="2 3">
    <name type="scientific">Anaeramoeba ignava</name>
    <name type="common">Anaerobic marine amoeba</name>
    <dbReference type="NCBI Taxonomy" id="1746090"/>
    <lineage>
        <taxon>Eukaryota</taxon>
        <taxon>Metamonada</taxon>
        <taxon>Anaeramoebidae</taxon>
        <taxon>Anaeramoeba</taxon>
    </lineage>
</organism>
<accession>A0A9Q0LU40</accession>
<dbReference type="EMBL" id="JAPDFW010000059">
    <property type="protein sequence ID" value="KAJ5077300.1"/>
    <property type="molecule type" value="Genomic_DNA"/>
</dbReference>
<protein>
    <submittedName>
        <fullName evidence="2">Uncharacterized protein</fullName>
    </submittedName>
</protein>
<proteinExistence type="predicted"/>
<dbReference type="AlphaFoldDB" id="A0A9Q0LU40"/>
<name>A0A9Q0LU40_ANAIG</name>
<evidence type="ECO:0000256" key="1">
    <source>
        <dbReference type="SAM" id="Phobius"/>
    </source>
</evidence>
<sequence>MIKNDKKNFFLLALLAYFSFFIFHFPSWKYKIFELIHFRFSFLIRLHANLFASHFAKRFPKNIQLFPLFNIISTKKSIILHFNYNKLD</sequence>
<evidence type="ECO:0000313" key="3">
    <source>
        <dbReference type="Proteomes" id="UP001149090"/>
    </source>
</evidence>
<keyword evidence="3" id="KW-1185">Reference proteome</keyword>
<evidence type="ECO:0000313" key="2">
    <source>
        <dbReference type="EMBL" id="KAJ5077300.1"/>
    </source>
</evidence>
<keyword evidence="1" id="KW-1133">Transmembrane helix</keyword>
<feature type="transmembrane region" description="Helical" evidence="1">
    <location>
        <begin position="9"/>
        <end position="26"/>
    </location>
</feature>
<gene>
    <name evidence="2" type="ORF">M0811_00620</name>
</gene>
<dbReference type="Proteomes" id="UP001149090">
    <property type="component" value="Unassembled WGS sequence"/>
</dbReference>
<reference evidence="2" key="1">
    <citation type="submission" date="2022-10" db="EMBL/GenBank/DDBJ databases">
        <title>Novel sulphate-reducing endosymbionts in the free-living metamonad Anaeramoeba.</title>
        <authorList>
            <person name="Jerlstrom-Hultqvist J."/>
            <person name="Cepicka I."/>
            <person name="Gallot-Lavallee L."/>
            <person name="Salas-Leiva D."/>
            <person name="Curtis B.A."/>
            <person name="Zahonova K."/>
            <person name="Pipaliya S."/>
            <person name="Dacks J."/>
            <person name="Roger A.J."/>
        </authorList>
    </citation>
    <scope>NUCLEOTIDE SEQUENCE</scope>
    <source>
        <strain evidence="2">BMAN</strain>
    </source>
</reference>
<comment type="caution">
    <text evidence="2">The sequence shown here is derived from an EMBL/GenBank/DDBJ whole genome shotgun (WGS) entry which is preliminary data.</text>
</comment>
<keyword evidence="1" id="KW-0472">Membrane</keyword>